<feature type="compositionally biased region" description="Low complexity" evidence="1">
    <location>
        <begin position="22"/>
        <end position="45"/>
    </location>
</feature>
<dbReference type="KEGG" id="tes:BW730_08990"/>
<name>A0A1Q2CND2_9ACTN</name>
<evidence type="ECO:0000256" key="2">
    <source>
        <dbReference type="SAM" id="Phobius"/>
    </source>
</evidence>
<evidence type="ECO:0000256" key="1">
    <source>
        <dbReference type="SAM" id="MobiDB-lite"/>
    </source>
</evidence>
<protein>
    <submittedName>
        <fullName evidence="3">Uncharacterized protein</fullName>
    </submittedName>
</protein>
<dbReference type="OrthoDB" id="3732063at2"/>
<dbReference type="STRING" id="1332264.BW730_08990"/>
<dbReference type="AlphaFoldDB" id="A0A1Q2CND2"/>
<evidence type="ECO:0000313" key="4">
    <source>
        <dbReference type="Proteomes" id="UP000188145"/>
    </source>
</evidence>
<dbReference type="Proteomes" id="UP000188145">
    <property type="component" value="Chromosome"/>
</dbReference>
<keyword evidence="2" id="KW-0812">Transmembrane</keyword>
<evidence type="ECO:0000313" key="3">
    <source>
        <dbReference type="EMBL" id="AQP47609.1"/>
    </source>
</evidence>
<accession>A0A1Q2CND2</accession>
<dbReference type="RefSeq" id="WP_077685936.1">
    <property type="nucleotide sequence ID" value="NZ_CP019606.1"/>
</dbReference>
<sequence length="204" mass="21525">MSYPQNPGGYNPSGNGGGSPQGGYQQQGFSGQQQPYGQQSFGQQQFNQAPQKSNLGLWIGVGVLGVAVLALLLWLFLGTGGQYVGKKMPSLPSSFAGWTKVEDSGLGITFGENYEKGGKHVMALSVPIDDEDKPDPTAPPSGFGDVDVPEPRKIGTGMFCSDYDSMGVKNTSCYGVWEDGVTMFMSESDSAAEEALKDFVGAAK</sequence>
<reference evidence="4" key="1">
    <citation type="submission" date="2017-02" db="EMBL/GenBank/DDBJ databases">
        <title>Tessaracoccus aquaemaris sp. nov., isolated from the intestine of a Korean rockfish, Sebastes schlegelii, in a marine aquaculture pond.</title>
        <authorList>
            <person name="Tak E.J."/>
            <person name="Bae J.-W."/>
        </authorList>
    </citation>
    <scope>NUCLEOTIDE SEQUENCE [LARGE SCALE GENOMIC DNA]</scope>
    <source>
        <strain evidence="4">NSG39</strain>
    </source>
</reference>
<feature type="region of interest" description="Disordered" evidence="1">
    <location>
        <begin position="1"/>
        <end position="45"/>
    </location>
</feature>
<organism evidence="3 4">
    <name type="scientific">Tessaracoccus aquimaris</name>
    <dbReference type="NCBI Taxonomy" id="1332264"/>
    <lineage>
        <taxon>Bacteria</taxon>
        <taxon>Bacillati</taxon>
        <taxon>Actinomycetota</taxon>
        <taxon>Actinomycetes</taxon>
        <taxon>Propionibacteriales</taxon>
        <taxon>Propionibacteriaceae</taxon>
        <taxon>Tessaracoccus</taxon>
    </lineage>
</organism>
<keyword evidence="2" id="KW-1133">Transmembrane helix</keyword>
<proteinExistence type="predicted"/>
<dbReference type="EMBL" id="CP019606">
    <property type="protein sequence ID" value="AQP47609.1"/>
    <property type="molecule type" value="Genomic_DNA"/>
</dbReference>
<gene>
    <name evidence="3" type="ORF">BW730_08990</name>
</gene>
<keyword evidence="2" id="KW-0472">Membrane</keyword>
<keyword evidence="4" id="KW-1185">Reference proteome</keyword>
<feature type="compositionally biased region" description="Low complexity" evidence="1">
    <location>
        <begin position="1"/>
        <end position="13"/>
    </location>
</feature>
<feature type="transmembrane region" description="Helical" evidence="2">
    <location>
        <begin position="55"/>
        <end position="77"/>
    </location>
</feature>